<reference evidence="2" key="1">
    <citation type="submission" date="2014-11" db="EMBL/GenBank/DDBJ databases">
        <authorList>
            <person name="Amaro Gonzalez C."/>
        </authorList>
    </citation>
    <scope>NUCLEOTIDE SEQUENCE</scope>
</reference>
<sequence>MRCQKCPLWIGGSLLFLILRLCSFLISSFQGFYKGGSLSSALR</sequence>
<name>A0A0E9T1C7_ANGAN</name>
<feature type="transmembrane region" description="Helical" evidence="1">
    <location>
        <begin position="12"/>
        <end position="33"/>
    </location>
</feature>
<keyword evidence="1" id="KW-0472">Membrane</keyword>
<evidence type="ECO:0000313" key="2">
    <source>
        <dbReference type="EMBL" id="JAH47384.1"/>
    </source>
</evidence>
<keyword evidence="1" id="KW-1133">Transmembrane helix</keyword>
<dbReference type="EMBL" id="GBXM01061193">
    <property type="protein sequence ID" value="JAH47384.1"/>
    <property type="molecule type" value="Transcribed_RNA"/>
</dbReference>
<keyword evidence="1" id="KW-0812">Transmembrane</keyword>
<evidence type="ECO:0000256" key="1">
    <source>
        <dbReference type="SAM" id="Phobius"/>
    </source>
</evidence>
<dbReference type="AlphaFoldDB" id="A0A0E9T1C7"/>
<organism evidence="2">
    <name type="scientific">Anguilla anguilla</name>
    <name type="common">European freshwater eel</name>
    <name type="synonym">Muraena anguilla</name>
    <dbReference type="NCBI Taxonomy" id="7936"/>
    <lineage>
        <taxon>Eukaryota</taxon>
        <taxon>Metazoa</taxon>
        <taxon>Chordata</taxon>
        <taxon>Craniata</taxon>
        <taxon>Vertebrata</taxon>
        <taxon>Euteleostomi</taxon>
        <taxon>Actinopterygii</taxon>
        <taxon>Neopterygii</taxon>
        <taxon>Teleostei</taxon>
        <taxon>Anguilliformes</taxon>
        <taxon>Anguillidae</taxon>
        <taxon>Anguilla</taxon>
    </lineage>
</organism>
<reference evidence="2" key="2">
    <citation type="journal article" date="2015" name="Fish Shellfish Immunol.">
        <title>Early steps in the European eel (Anguilla anguilla)-Vibrio vulnificus interaction in the gills: Role of the RtxA13 toxin.</title>
        <authorList>
            <person name="Callol A."/>
            <person name="Pajuelo D."/>
            <person name="Ebbesson L."/>
            <person name="Teles M."/>
            <person name="MacKenzie S."/>
            <person name="Amaro C."/>
        </authorList>
    </citation>
    <scope>NUCLEOTIDE SEQUENCE</scope>
</reference>
<accession>A0A0E9T1C7</accession>
<proteinExistence type="predicted"/>
<protein>
    <submittedName>
        <fullName evidence="2">Uncharacterized protein</fullName>
    </submittedName>
</protein>